<sequence length="26" mass="3073">MKIQKINLQSKSNAIISVLNRFLKWV</sequence>
<dbReference type="AlphaFoldDB" id="A0A0E9QL79"/>
<reference evidence="1" key="2">
    <citation type="journal article" date="2015" name="Fish Shellfish Immunol.">
        <title>Early steps in the European eel (Anguilla anguilla)-Vibrio vulnificus interaction in the gills: Role of the RtxA13 toxin.</title>
        <authorList>
            <person name="Callol A."/>
            <person name="Pajuelo D."/>
            <person name="Ebbesson L."/>
            <person name="Teles M."/>
            <person name="MacKenzie S."/>
            <person name="Amaro C."/>
        </authorList>
    </citation>
    <scope>NUCLEOTIDE SEQUENCE</scope>
</reference>
<proteinExistence type="predicted"/>
<reference evidence="1" key="1">
    <citation type="submission" date="2014-11" db="EMBL/GenBank/DDBJ databases">
        <authorList>
            <person name="Amaro Gonzalez C."/>
        </authorList>
    </citation>
    <scope>NUCLEOTIDE SEQUENCE</scope>
</reference>
<name>A0A0E9QL79_ANGAN</name>
<organism evidence="1">
    <name type="scientific">Anguilla anguilla</name>
    <name type="common">European freshwater eel</name>
    <name type="synonym">Muraena anguilla</name>
    <dbReference type="NCBI Taxonomy" id="7936"/>
    <lineage>
        <taxon>Eukaryota</taxon>
        <taxon>Metazoa</taxon>
        <taxon>Chordata</taxon>
        <taxon>Craniata</taxon>
        <taxon>Vertebrata</taxon>
        <taxon>Euteleostomi</taxon>
        <taxon>Actinopterygii</taxon>
        <taxon>Neopterygii</taxon>
        <taxon>Teleostei</taxon>
        <taxon>Anguilliformes</taxon>
        <taxon>Anguillidae</taxon>
        <taxon>Anguilla</taxon>
    </lineage>
</organism>
<dbReference type="EMBL" id="GBXM01091487">
    <property type="protein sequence ID" value="JAH17090.1"/>
    <property type="molecule type" value="Transcribed_RNA"/>
</dbReference>
<accession>A0A0E9QL79</accession>
<protein>
    <submittedName>
        <fullName evidence="1">Uncharacterized protein</fullName>
    </submittedName>
</protein>
<evidence type="ECO:0000313" key="1">
    <source>
        <dbReference type="EMBL" id="JAH17090.1"/>
    </source>
</evidence>